<evidence type="ECO:0000313" key="3">
    <source>
        <dbReference type="EMBL" id="SUJ09396.1"/>
    </source>
</evidence>
<proteinExistence type="inferred from homology"/>
<dbReference type="Proteomes" id="UP000254069">
    <property type="component" value="Unassembled WGS sequence"/>
</dbReference>
<reference evidence="3 4" key="1">
    <citation type="submission" date="2018-06" db="EMBL/GenBank/DDBJ databases">
        <authorList>
            <consortium name="Pathogen Informatics"/>
            <person name="Doyle S."/>
        </authorList>
    </citation>
    <scope>NUCLEOTIDE SEQUENCE [LARGE SCALE GENOMIC DNA]</scope>
    <source>
        <strain evidence="3 4">NCTC10738</strain>
    </source>
</reference>
<dbReference type="InterPro" id="IPR007335">
    <property type="entry name" value="DUF413"/>
</dbReference>
<comment type="similarity">
    <text evidence="1">Belongs to the MaoP family.</text>
</comment>
<evidence type="ECO:0000256" key="1">
    <source>
        <dbReference type="ARBA" id="ARBA00093464"/>
    </source>
</evidence>
<organism evidence="3 4">
    <name type="scientific">Shewanella algae</name>
    <dbReference type="NCBI Taxonomy" id="38313"/>
    <lineage>
        <taxon>Bacteria</taxon>
        <taxon>Pseudomonadati</taxon>
        <taxon>Pseudomonadota</taxon>
        <taxon>Gammaproteobacteria</taxon>
        <taxon>Alteromonadales</taxon>
        <taxon>Shewanellaceae</taxon>
        <taxon>Shewanella</taxon>
    </lineage>
</organism>
<dbReference type="GeneID" id="93808950"/>
<accession>A0A2T3H163</accession>
<keyword evidence="4" id="KW-1185">Reference proteome</keyword>
<accession>A0A380BY43</accession>
<dbReference type="Pfam" id="PF04219">
    <property type="entry name" value="DUF413"/>
    <property type="match status" value="1"/>
</dbReference>
<dbReference type="STRING" id="38313.GCA_000947195_01948"/>
<dbReference type="RefSeq" id="WP_025009533.1">
    <property type="nucleotide sequence ID" value="NZ_AP024609.1"/>
</dbReference>
<gene>
    <name evidence="3" type="primary">yifE</name>
    <name evidence="3" type="ORF">NCTC10738_04169</name>
</gene>
<sequence length="144" mass="16075">MLTTTPSPSALQSASVQQAANESFVSERRFYDDKNFPKGFRRSGDFTYNEAELLEKHGVAMQALAEGRQAPRNPEESHFVEVVRGNSAPGSLLEKIWVKYVKLASGKPFYAVVGTTLVKKADAEYIDDMIDDDVQDEPELEDDQ</sequence>
<dbReference type="AlphaFoldDB" id="A0A2T3H163"/>
<protein>
    <recommendedName>
        <fullName evidence="2">Macrodomain Ori protein</fullName>
    </recommendedName>
</protein>
<evidence type="ECO:0000256" key="2">
    <source>
        <dbReference type="ARBA" id="ARBA00093628"/>
    </source>
</evidence>
<dbReference type="EMBL" id="UGYO01000002">
    <property type="protein sequence ID" value="SUJ09396.1"/>
    <property type="molecule type" value="Genomic_DNA"/>
</dbReference>
<name>A0A2T3H163_9GAMM</name>
<evidence type="ECO:0000313" key="4">
    <source>
        <dbReference type="Proteomes" id="UP000254069"/>
    </source>
</evidence>